<dbReference type="SMART" id="SM00028">
    <property type="entry name" value="TPR"/>
    <property type="match status" value="3"/>
</dbReference>
<dbReference type="InterPro" id="IPR019734">
    <property type="entry name" value="TPR_rpt"/>
</dbReference>
<protein>
    <recommendedName>
        <fullName evidence="6">Tetratricopeptide repeat protein</fullName>
    </recommendedName>
</protein>
<feature type="region of interest" description="Disordered" evidence="2">
    <location>
        <begin position="116"/>
        <end position="141"/>
    </location>
</feature>
<evidence type="ECO:0000256" key="2">
    <source>
        <dbReference type="SAM" id="MobiDB-lite"/>
    </source>
</evidence>
<name>A0ABQ2NGP5_9ACTN</name>
<gene>
    <name evidence="4" type="ORF">GCM10011584_34190</name>
</gene>
<keyword evidence="5" id="KW-1185">Reference proteome</keyword>
<dbReference type="SUPFAM" id="SSF48452">
    <property type="entry name" value="TPR-like"/>
    <property type="match status" value="1"/>
</dbReference>
<dbReference type="Pfam" id="PF13432">
    <property type="entry name" value="TPR_16"/>
    <property type="match status" value="1"/>
</dbReference>
<evidence type="ECO:0000313" key="4">
    <source>
        <dbReference type="EMBL" id="GGO94050.1"/>
    </source>
</evidence>
<keyword evidence="3" id="KW-0472">Membrane</keyword>
<dbReference type="Proteomes" id="UP000655410">
    <property type="component" value="Unassembled WGS sequence"/>
</dbReference>
<keyword evidence="1" id="KW-0802">TPR repeat</keyword>
<evidence type="ECO:0000256" key="1">
    <source>
        <dbReference type="PROSITE-ProRule" id="PRU00339"/>
    </source>
</evidence>
<evidence type="ECO:0008006" key="6">
    <source>
        <dbReference type="Google" id="ProtNLM"/>
    </source>
</evidence>
<feature type="repeat" description="TPR" evidence="1">
    <location>
        <begin position="35"/>
        <end position="68"/>
    </location>
</feature>
<dbReference type="EMBL" id="BMNI01000016">
    <property type="protein sequence ID" value="GGO94050.1"/>
    <property type="molecule type" value="Genomic_DNA"/>
</dbReference>
<feature type="transmembrane region" description="Helical" evidence="3">
    <location>
        <begin position="249"/>
        <end position="274"/>
    </location>
</feature>
<dbReference type="InterPro" id="IPR011990">
    <property type="entry name" value="TPR-like_helical_dom_sf"/>
</dbReference>
<dbReference type="RefSeq" id="WP_188785310.1">
    <property type="nucleotide sequence ID" value="NZ_BMNI01000016.1"/>
</dbReference>
<accession>A0ABQ2NGP5</accession>
<evidence type="ECO:0000313" key="5">
    <source>
        <dbReference type="Proteomes" id="UP000655410"/>
    </source>
</evidence>
<reference evidence="5" key="1">
    <citation type="journal article" date="2019" name="Int. J. Syst. Evol. Microbiol.">
        <title>The Global Catalogue of Microorganisms (GCM) 10K type strain sequencing project: providing services to taxonomists for standard genome sequencing and annotation.</title>
        <authorList>
            <consortium name="The Broad Institute Genomics Platform"/>
            <consortium name="The Broad Institute Genome Sequencing Center for Infectious Disease"/>
            <person name="Wu L."/>
            <person name="Ma J."/>
        </authorList>
    </citation>
    <scope>NUCLEOTIDE SEQUENCE [LARGE SCALE GENOMIC DNA]</scope>
    <source>
        <strain evidence="5">CGMCC 4.7371</strain>
    </source>
</reference>
<dbReference type="PROSITE" id="PS50005">
    <property type="entry name" value="TPR"/>
    <property type="match status" value="1"/>
</dbReference>
<proteinExistence type="predicted"/>
<organism evidence="4 5">
    <name type="scientific">Nocardioides phosphati</name>
    <dbReference type="NCBI Taxonomy" id="1867775"/>
    <lineage>
        <taxon>Bacteria</taxon>
        <taxon>Bacillati</taxon>
        <taxon>Actinomycetota</taxon>
        <taxon>Actinomycetes</taxon>
        <taxon>Propionibacteriales</taxon>
        <taxon>Nocardioidaceae</taxon>
        <taxon>Nocardioides</taxon>
    </lineage>
</organism>
<comment type="caution">
    <text evidence="4">The sequence shown here is derived from an EMBL/GenBank/DDBJ whole genome shotgun (WGS) entry which is preliminary data.</text>
</comment>
<keyword evidence="3" id="KW-1133">Transmembrane helix</keyword>
<feature type="compositionally biased region" description="Polar residues" evidence="2">
    <location>
        <begin position="124"/>
        <end position="138"/>
    </location>
</feature>
<dbReference type="Gene3D" id="1.25.40.10">
    <property type="entry name" value="Tetratricopeptide repeat domain"/>
    <property type="match status" value="1"/>
</dbReference>
<sequence>MSDFLQLGQRLYKESRYADSSRAYEQALEAGADTAEALYGIARAAAARAQYDEALETLERARSADPAHPNVVFLMGWIHQQRGEVSSAIARFTEACTAQPGHREAEAALAALGADIPRPPAASHTRQAPSMASNSQQARRPRALTGRLIVGQVELVEQRAEAGGVGADYAAALQRASRSAVILRIRAEDGSRYVVAMRGVGLTGSTPQHGDWIAVPAVFNDGRLEVSRLENLETGELLEMRQPSKTSSAAYIALLIFVALVIVAAFSWVIYGFVTTQL</sequence>
<keyword evidence="3" id="KW-0812">Transmembrane</keyword>
<evidence type="ECO:0000256" key="3">
    <source>
        <dbReference type="SAM" id="Phobius"/>
    </source>
</evidence>